<gene>
    <name evidence="1" type="ORF">OHK93_002098</name>
</gene>
<organism evidence="1 2">
    <name type="scientific">Ramalina farinacea</name>
    <dbReference type="NCBI Taxonomy" id="258253"/>
    <lineage>
        <taxon>Eukaryota</taxon>
        <taxon>Fungi</taxon>
        <taxon>Dikarya</taxon>
        <taxon>Ascomycota</taxon>
        <taxon>Pezizomycotina</taxon>
        <taxon>Lecanoromycetes</taxon>
        <taxon>OSLEUM clade</taxon>
        <taxon>Lecanoromycetidae</taxon>
        <taxon>Lecanorales</taxon>
        <taxon>Lecanorineae</taxon>
        <taxon>Ramalinaceae</taxon>
        <taxon>Ramalina</taxon>
    </lineage>
</organism>
<proteinExistence type="predicted"/>
<evidence type="ECO:0008006" key="3">
    <source>
        <dbReference type="Google" id="ProtNLM"/>
    </source>
</evidence>
<dbReference type="EMBL" id="JAPUFD010000013">
    <property type="protein sequence ID" value="MDI1490893.1"/>
    <property type="molecule type" value="Genomic_DNA"/>
</dbReference>
<dbReference type="AlphaFoldDB" id="A0AA43TWU5"/>
<keyword evidence="2" id="KW-1185">Reference proteome</keyword>
<sequence length="176" mass="19519">MEGVAAAASIAGILALVGQTIDGLEKLKEFYAKLATASRTVDRFLQEINSLLRALNGIEEILAKLPDGKADIHAASLRVQVEACSTDTFDWLKKAQELRPSTNKGGKAWFKSFWIVAGKDKVDDIRTELSRHRHALNTSLALIGRSLDIHSYQQMRKLDEKMDSLALLSTQEVREV</sequence>
<reference evidence="1" key="1">
    <citation type="journal article" date="2023" name="Genome Biol. Evol.">
        <title>First Whole Genome Sequence and Flow Cytometry Genome Size Data for the Lichen-Forming Fungus Ramalina farinacea (Ascomycota).</title>
        <authorList>
            <person name="Llewellyn T."/>
            <person name="Mian S."/>
            <person name="Hill R."/>
            <person name="Leitch I.J."/>
            <person name="Gaya E."/>
        </authorList>
    </citation>
    <scope>NUCLEOTIDE SEQUENCE</scope>
    <source>
        <strain evidence="1">LIQ254RAFAR</strain>
    </source>
</reference>
<name>A0AA43TWU5_9LECA</name>
<evidence type="ECO:0000313" key="2">
    <source>
        <dbReference type="Proteomes" id="UP001161017"/>
    </source>
</evidence>
<accession>A0AA43TWU5</accession>
<evidence type="ECO:0000313" key="1">
    <source>
        <dbReference type="EMBL" id="MDI1490893.1"/>
    </source>
</evidence>
<protein>
    <recommendedName>
        <fullName evidence="3">Fungal N-terminal domain-containing protein</fullName>
    </recommendedName>
</protein>
<comment type="caution">
    <text evidence="1">The sequence shown here is derived from an EMBL/GenBank/DDBJ whole genome shotgun (WGS) entry which is preliminary data.</text>
</comment>
<dbReference type="Proteomes" id="UP001161017">
    <property type="component" value="Unassembled WGS sequence"/>
</dbReference>